<comment type="caution">
    <text evidence="3">The sequence shown here is derived from an EMBL/GenBank/DDBJ whole genome shotgun (WGS) entry which is preliminary data.</text>
</comment>
<proteinExistence type="predicted"/>
<evidence type="ECO:0000256" key="1">
    <source>
        <dbReference type="SAM" id="SignalP"/>
    </source>
</evidence>
<accession>A0A933IAS2</accession>
<dbReference type="InterPro" id="IPR006860">
    <property type="entry name" value="FecR"/>
</dbReference>
<reference evidence="3" key="1">
    <citation type="submission" date="2020-07" db="EMBL/GenBank/DDBJ databases">
        <title>Huge and variable diversity of episymbiotic CPR bacteria and DPANN archaea in groundwater ecosystems.</title>
        <authorList>
            <person name="He C.Y."/>
            <person name="Keren R."/>
            <person name="Whittaker M."/>
            <person name="Farag I.F."/>
            <person name="Doudna J."/>
            <person name="Cate J.H.D."/>
            <person name="Banfield J.F."/>
        </authorList>
    </citation>
    <scope>NUCLEOTIDE SEQUENCE</scope>
    <source>
        <strain evidence="3">NC_groundwater_1520_Pr4_B-0.1um_53_5</strain>
    </source>
</reference>
<feature type="chain" id="PRO_5036675530" evidence="1">
    <location>
        <begin position="28"/>
        <end position="258"/>
    </location>
</feature>
<keyword evidence="1" id="KW-0732">Signal</keyword>
<evidence type="ECO:0000313" key="4">
    <source>
        <dbReference type="Proteomes" id="UP000736328"/>
    </source>
</evidence>
<evidence type="ECO:0000313" key="3">
    <source>
        <dbReference type="EMBL" id="MBI4727005.1"/>
    </source>
</evidence>
<dbReference type="PANTHER" id="PTHR38731">
    <property type="entry name" value="LIPL45-RELATED LIPOPROTEIN-RELATED"/>
    <property type="match status" value="1"/>
</dbReference>
<name>A0A933IAS2_UNCT6</name>
<protein>
    <submittedName>
        <fullName evidence="3">FecR domain-containing protein</fullName>
    </submittedName>
</protein>
<dbReference type="AlphaFoldDB" id="A0A933IAS2"/>
<dbReference type="Gene3D" id="2.60.120.1440">
    <property type="match status" value="1"/>
</dbReference>
<dbReference type="Proteomes" id="UP000736328">
    <property type="component" value="Unassembled WGS sequence"/>
</dbReference>
<feature type="domain" description="FecR protein" evidence="2">
    <location>
        <begin position="71"/>
        <end position="171"/>
    </location>
</feature>
<sequence length="258" mass="28477">MIGIIKKQTGMLWLLAAVLLACLTVTAVQLTAKATPVAKISFVVGDVKTQKPQKDSWKKVTFDQPLAAGEKVKSTEDARAEIAFSDGSIIRVDANTQLAIDELKKDSKKGLTASGKVWSGKVWANVNKVSKKSKFELESPTAVAAVRGTIYRMSVMPDSSTKVAVYQGEVKVEVNPDFFANQKKKQGGREGEIEGPQEIAGPREVKLEQWVQIVKAQMEITINADGTYGIVNFNPIIDSQDEWVRWNQERDQKLGRKQ</sequence>
<organism evidence="3 4">
    <name type="scientific">candidate division TA06 bacterium</name>
    <dbReference type="NCBI Taxonomy" id="2250710"/>
    <lineage>
        <taxon>Bacteria</taxon>
        <taxon>Bacteria division TA06</taxon>
    </lineage>
</organism>
<evidence type="ECO:0000259" key="2">
    <source>
        <dbReference type="Pfam" id="PF04773"/>
    </source>
</evidence>
<dbReference type="EMBL" id="JACQXR010000094">
    <property type="protein sequence ID" value="MBI4727005.1"/>
    <property type="molecule type" value="Genomic_DNA"/>
</dbReference>
<gene>
    <name evidence="3" type="ORF">HY768_07250</name>
</gene>
<feature type="signal peptide" evidence="1">
    <location>
        <begin position="1"/>
        <end position="27"/>
    </location>
</feature>
<dbReference type="PROSITE" id="PS51257">
    <property type="entry name" value="PROKAR_LIPOPROTEIN"/>
    <property type="match status" value="1"/>
</dbReference>
<dbReference type="Pfam" id="PF04773">
    <property type="entry name" value="FecR"/>
    <property type="match status" value="1"/>
</dbReference>